<dbReference type="InterPro" id="IPR029101">
    <property type="entry name" value="Sigma_reg_N"/>
</dbReference>
<keyword evidence="1" id="KW-1133">Transmembrane helix</keyword>
<protein>
    <recommendedName>
        <fullName evidence="6">Anti-sigma factor</fullName>
    </recommendedName>
</protein>
<dbReference type="Pfam" id="PF13791">
    <property type="entry name" value="Sigma_reg_C"/>
    <property type="match status" value="1"/>
</dbReference>
<name>A0A3S6QVC1_9LACO</name>
<dbReference type="GeneID" id="78522020"/>
<accession>A0A3S6QVC1</accession>
<evidence type="ECO:0000259" key="2">
    <source>
        <dbReference type="Pfam" id="PF13791"/>
    </source>
</evidence>
<keyword evidence="1" id="KW-0472">Membrane</keyword>
<dbReference type="KEGG" id="lng:BSQ50_03475"/>
<organism evidence="4 5">
    <name type="scientific">Liquorilactobacillus nagelii</name>
    <dbReference type="NCBI Taxonomy" id="82688"/>
    <lineage>
        <taxon>Bacteria</taxon>
        <taxon>Bacillati</taxon>
        <taxon>Bacillota</taxon>
        <taxon>Bacilli</taxon>
        <taxon>Lactobacillales</taxon>
        <taxon>Lactobacillaceae</taxon>
        <taxon>Liquorilactobacillus</taxon>
    </lineage>
</organism>
<evidence type="ECO:0008006" key="6">
    <source>
        <dbReference type="Google" id="ProtNLM"/>
    </source>
</evidence>
<proteinExistence type="predicted"/>
<sequence length="319" mass="36759">MNDQTDKMKRVIRKLKIKRVLVTIGLIIICVPLILALLYKTTQTLAGKQSWKLMEAFEVRSEILAPNIQNSDNYLSSTSFWGGTVTSHRYKEIDGYRVPWSTLSGTYNWNNYQEDALNSSGTDTDSTTKQIFGQAQVYDRKTQQKIPVFFNVKHHYQSTKGFYQIRQIGQVKNSVAEVAITFNHPLTYQQIKKMIPQNVETNWYWIGPSNQGDATDFSNNYLGLQAHDEQLTNSDFQQLRQDINHHANSISNFEIQHFSMLKYAKWYAKKYKTLKQAKFSGIIISGQTKNLAELKTASWIKYSSIGTVVSLKPYQKPNK</sequence>
<keyword evidence="5" id="KW-1185">Reference proteome</keyword>
<dbReference type="AlphaFoldDB" id="A0A3S6QVC1"/>
<feature type="transmembrane region" description="Helical" evidence="1">
    <location>
        <begin position="20"/>
        <end position="39"/>
    </location>
</feature>
<reference evidence="4 5" key="1">
    <citation type="submission" date="2016-11" db="EMBL/GenBank/DDBJ databases">
        <title>Interaction between Lactobacillus species and yeast in water kefir.</title>
        <authorList>
            <person name="Behr J."/>
            <person name="Xu D."/>
            <person name="Vogel R.F."/>
        </authorList>
    </citation>
    <scope>NUCLEOTIDE SEQUENCE [LARGE SCALE GENOMIC DNA]</scope>
    <source>
        <strain evidence="4 5">TMW 1.1827</strain>
    </source>
</reference>
<evidence type="ECO:0000313" key="4">
    <source>
        <dbReference type="EMBL" id="AUJ31699.1"/>
    </source>
</evidence>
<gene>
    <name evidence="4" type="ORF">BSQ50_03475</name>
</gene>
<feature type="domain" description="Sigma factor regulator N-terminal" evidence="3">
    <location>
        <begin position="9"/>
        <end position="98"/>
    </location>
</feature>
<dbReference type="Pfam" id="PF13800">
    <property type="entry name" value="Sigma_reg_N"/>
    <property type="match status" value="1"/>
</dbReference>
<dbReference type="RefSeq" id="WP_057886254.1">
    <property type="nucleotide sequence ID" value="NZ_CP018180.1"/>
</dbReference>
<evidence type="ECO:0000259" key="3">
    <source>
        <dbReference type="Pfam" id="PF13800"/>
    </source>
</evidence>
<evidence type="ECO:0000313" key="5">
    <source>
        <dbReference type="Proteomes" id="UP000324497"/>
    </source>
</evidence>
<dbReference type="EMBL" id="CP018180">
    <property type="protein sequence ID" value="AUJ31699.1"/>
    <property type="molecule type" value="Genomic_DNA"/>
</dbReference>
<evidence type="ECO:0000256" key="1">
    <source>
        <dbReference type="SAM" id="Phobius"/>
    </source>
</evidence>
<keyword evidence="1" id="KW-0812">Transmembrane</keyword>
<dbReference type="InterPro" id="IPR025672">
    <property type="entry name" value="Sigma_reg_C_dom"/>
</dbReference>
<dbReference type="Proteomes" id="UP000324497">
    <property type="component" value="Chromosome"/>
</dbReference>
<feature type="domain" description="Sigma factor regulator C-terminal" evidence="2">
    <location>
        <begin position="171"/>
        <end position="306"/>
    </location>
</feature>